<dbReference type="AlphaFoldDB" id="A0A090ZFI8"/>
<name>A0A090ZFI8_PAEMA</name>
<proteinExistence type="predicted"/>
<dbReference type="GO" id="GO:0005737">
    <property type="term" value="C:cytoplasm"/>
    <property type="evidence" value="ECO:0007669"/>
    <property type="project" value="TreeGrafter"/>
</dbReference>
<dbReference type="Proteomes" id="UP000029278">
    <property type="component" value="Unassembled WGS sequence"/>
</dbReference>
<dbReference type="PANTHER" id="PTHR13748">
    <property type="entry name" value="COBW-RELATED"/>
    <property type="match status" value="1"/>
</dbReference>
<reference evidence="4 5" key="1">
    <citation type="submission" date="2014-04" db="EMBL/GenBank/DDBJ databases">
        <authorList>
            <person name="Bishop-Lilly K.A."/>
            <person name="Broomall S.M."/>
            <person name="Chain P.S."/>
            <person name="Chertkov O."/>
            <person name="Coyne S.R."/>
            <person name="Daligault H.E."/>
            <person name="Davenport K.W."/>
            <person name="Erkkila T."/>
            <person name="Frey K.G."/>
            <person name="Gibbons H.S."/>
            <person name="Gu W."/>
            <person name="Jaissle J."/>
            <person name="Johnson S.L."/>
            <person name="Koroleva G.I."/>
            <person name="Ladner J.T."/>
            <person name="Lo C.-C."/>
            <person name="Minogue T.D."/>
            <person name="Munk C."/>
            <person name="Palacios G.F."/>
            <person name="Redden C.L."/>
            <person name="Rosenzweig C.N."/>
            <person name="Scholz M.B."/>
            <person name="Teshima H."/>
            <person name="Xu Y."/>
        </authorList>
    </citation>
    <scope>NUCLEOTIDE SEQUENCE [LARGE SCALE GENOMIC DNA]</scope>
    <source>
        <strain evidence="4 5">8244</strain>
    </source>
</reference>
<dbReference type="Gene3D" id="3.40.50.300">
    <property type="entry name" value="P-loop containing nucleotide triphosphate hydrolases"/>
    <property type="match status" value="1"/>
</dbReference>
<dbReference type="SUPFAM" id="SSF90002">
    <property type="entry name" value="Hypothetical protein YjiA, C-terminal domain"/>
    <property type="match status" value="1"/>
</dbReference>
<feature type="compositionally biased region" description="Gly residues" evidence="1">
    <location>
        <begin position="199"/>
        <end position="208"/>
    </location>
</feature>
<dbReference type="SUPFAM" id="SSF52540">
    <property type="entry name" value="P-loop containing nucleoside triphosphate hydrolases"/>
    <property type="match status" value="1"/>
</dbReference>
<dbReference type="GeneID" id="77006826"/>
<dbReference type="PANTHER" id="PTHR13748:SF62">
    <property type="entry name" value="COBW DOMAIN-CONTAINING PROTEIN"/>
    <property type="match status" value="1"/>
</dbReference>
<feature type="compositionally biased region" description="Basic and acidic residues" evidence="1">
    <location>
        <begin position="260"/>
        <end position="305"/>
    </location>
</feature>
<feature type="region of interest" description="Disordered" evidence="1">
    <location>
        <begin position="198"/>
        <end position="305"/>
    </location>
</feature>
<evidence type="ECO:0008006" key="6">
    <source>
        <dbReference type="Google" id="ProtNLM"/>
    </source>
</evidence>
<accession>A0A090ZFI8</accession>
<feature type="domain" description="CobW C-terminal" evidence="3">
    <location>
        <begin position="313"/>
        <end position="394"/>
    </location>
</feature>
<dbReference type="InterPro" id="IPR011629">
    <property type="entry name" value="CobW-like_C"/>
</dbReference>
<sequence>MEKITPVYILSGFLGSGKTTLLQRLLRFWQDKGLRPAVIMNEIGDVNLDGLLVPGEVPMAEMLGGCICCTIRGDLSVQMAELISAEKPDLVVIEATGAGNPLEIFDAVTEVSLYLKLEIKPMITVVDAAHLAELHDLQKGKTYRLMLEQIRCGSVLILNKIDMIGGGRQREMIDLLSKLNPYAQIVSTVKCEVDIPGLLSGGRSGSGGRDLRLGHEENDYGHGHEHGQVLEPLHEHQHEHKHEHELENKHKHEHKHKNEHRHEHEHQHERKHEREHEFASHDHEHNHDHNHNHNHDHDHHYPHTSHEHVTVYTHYFNGPVDSEEFERFIAELPREVYRGKGVLTFTDTASRFLFQYAYREADYLKITPQGEVPDVAVFIGEHFDRELIARRLKELERKQA</sequence>
<evidence type="ECO:0000259" key="2">
    <source>
        <dbReference type="Pfam" id="PF02492"/>
    </source>
</evidence>
<evidence type="ECO:0000313" key="4">
    <source>
        <dbReference type="EMBL" id="KFN08995.1"/>
    </source>
</evidence>
<dbReference type="InterPro" id="IPR027417">
    <property type="entry name" value="P-loop_NTPase"/>
</dbReference>
<gene>
    <name evidence="4" type="ORF">DJ90_2634</name>
</gene>
<evidence type="ECO:0000313" key="5">
    <source>
        <dbReference type="Proteomes" id="UP000029278"/>
    </source>
</evidence>
<comment type="caution">
    <text evidence="4">The sequence shown here is derived from an EMBL/GenBank/DDBJ whole genome shotgun (WGS) entry which is preliminary data.</text>
</comment>
<dbReference type="OrthoDB" id="9808822at2"/>
<dbReference type="PATRIC" id="fig|44252.3.peg.2559"/>
<evidence type="ECO:0000256" key="1">
    <source>
        <dbReference type="SAM" id="MobiDB-lite"/>
    </source>
</evidence>
<feature type="compositionally biased region" description="Basic and acidic residues" evidence="1">
    <location>
        <begin position="209"/>
        <end position="250"/>
    </location>
</feature>
<dbReference type="Pfam" id="PF07683">
    <property type="entry name" value="CobW_C"/>
    <property type="match status" value="1"/>
</dbReference>
<organism evidence="4 5">
    <name type="scientific">Paenibacillus macerans</name>
    <name type="common">Bacillus macerans</name>
    <dbReference type="NCBI Taxonomy" id="44252"/>
    <lineage>
        <taxon>Bacteria</taxon>
        <taxon>Bacillati</taxon>
        <taxon>Bacillota</taxon>
        <taxon>Bacilli</taxon>
        <taxon>Bacillales</taxon>
        <taxon>Paenibacillaceae</taxon>
        <taxon>Paenibacillus</taxon>
    </lineage>
</organism>
<feature type="domain" description="CobW/HypB/UreG nucleotide-binding" evidence="2">
    <location>
        <begin position="6"/>
        <end position="186"/>
    </location>
</feature>
<dbReference type="EMBL" id="JMQA01000024">
    <property type="protein sequence ID" value="KFN08995.1"/>
    <property type="molecule type" value="Genomic_DNA"/>
</dbReference>
<dbReference type="STRING" id="44252.DJ90_2634"/>
<dbReference type="Pfam" id="PF02492">
    <property type="entry name" value="cobW"/>
    <property type="match status" value="1"/>
</dbReference>
<protein>
    <recommendedName>
        <fullName evidence="6">GTP-binding protein</fullName>
    </recommendedName>
</protein>
<dbReference type="CDD" id="cd03112">
    <property type="entry name" value="CobW-like"/>
    <property type="match status" value="1"/>
</dbReference>
<evidence type="ECO:0000259" key="3">
    <source>
        <dbReference type="Pfam" id="PF07683"/>
    </source>
</evidence>
<dbReference type="RefSeq" id="WP_036622436.1">
    <property type="nucleotide sequence ID" value="NZ_CP086393.1"/>
</dbReference>
<keyword evidence="5" id="KW-1185">Reference proteome</keyword>
<dbReference type="HOGENOM" id="CLU_017452_1_4_9"/>
<dbReference type="InterPro" id="IPR003495">
    <property type="entry name" value="CobW/HypB/UreG_nucleotide-bd"/>
</dbReference>
<dbReference type="InterPro" id="IPR051316">
    <property type="entry name" value="Zinc-reg_GTPase_activator"/>
</dbReference>